<dbReference type="GeneID" id="37005537"/>
<feature type="region of interest" description="Disordered" evidence="2">
    <location>
        <begin position="1"/>
        <end position="152"/>
    </location>
</feature>
<dbReference type="STRING" id="45357.A0A2V1ATU8"/>
<comment type="caution">
    <text evidence="3">The sequence shown here is derived from an EMBL/GenBank/DDBJ whole genome shotgun (WGS) entry which is preliminary data.</text>
</comment>
<dbReference type="EMBL" id="PKFO01000005">
    <property type="protein sequence ID" value="PVH21235.1"/>
    <property type="molecule type" value="Genomic_DNA"/>
</dbReference>
<dbReference type="AlphaFoldDB" id="A0A2V1ATU8"/>
<reference evidence="3 4" key="1">
    <citation type="submission" date="2017-12" db="EMBL/GenBank/DDBJ databases">
        <title>Genome Sequence of a Multidrug-Resistant Candida haemulonii Isolate from a Patient with Chronic Leg Ulcers in Israel.</title>
        <authorList>
            <person name="Chow N.A."/>
            <person name="Gade L."/>
            <person name="Batra D."/>
            <person name="Rowe L.A."/>
            <person name="Ben-Ami R."/>
            <person name="Loparev V.N."/>
            <person name="Litvintseva A.P."/>
        </authorList>
    </citation>
    <scope>NUCLEOTIDE SEQUENCE [LARGE SCALE GENOMIC DNA]</scope>
    <source>
        <strain evidence="3 4">B11899</strain>
    </source>
</reference>
<feature type="coiled-coil region" evidence="1">
    <location>
        <begin position="451"/>
        <end position="478"/>
    </location>
</feature>
<dbReference type="Proteomes" id="UP000244309">
    <property type="component" value="Unassembled WGS sequence"/>
</dbReference>
<feature type="region of interest" description="Disordered" evidence="2">
    <location>
        <begin position="159"/>
        <end position="178"/>
    </location>
</feature>
<accession>A0A2V1ATU8</accession>
<feature type="compositionally biased region" description="Polar residues" evidence="2">
    <location>
        <begin position="49"/>
        <end position="60"/>
    </location>
</feature>
<feature type="coiled-coil region" evidence="1">
    <location>
        <begin position="507"/>
        <end position="629"/>
    </location>
</feature>
<proteinExistence type="predicted"/>
<dbReference type="VEuPathDB" id="FungiDB:CXQ85_000204"/>
<keyword evidence="4" id="KW-1185">Reference proteome</keyword>
<name>A0A2V1ATU8_9ASCO</name>
<keyword evidence="1" id="KW-0175">Coiled coil</keyword>
<evidence type="ECO:0000256" key="1">
    <source>
        <dbReference type="SAM" id="Coils"/>
    </source>
</evidence>
<organism evidence="3 4">
    <name type="scientific">Candidozyma haemuli</name>
    <dbReference type="NCBI Taxonomy" id="45357"/>
    <lineage>
        <taxon>Eukaryota</taxon>
        <taxon>Fungi</taxon>
        <taxon>Dikarya</taxon>
        <taxon>Ascomycota</taxon>
        <taxon>Saccharomycotina</taxon>
        <taxon>Pichiomycetes</taxon>
        <taxon>Metschnikowiaceae</taxon>
        <taxon>Candidozyma</taxon>
    </lineage>
</organism>
<feature type="region of interest" description="Disordered" evidence="2">
    <location>
        <begin position="745"/>
        <end position="790"/>
    </location>
</feature>
<dbReference type="OrthoDB" id="4087170at2759"/>
<feature type="compositionally biased region" description="Basic and acidic residues" evidence="2">
    <location>
        <begin position="166"/>
        <end position="178"/>
    </location>
</feature>
<evidence type="ECO:0000313" key="4">
    <source>
        <dbReference type="Proteomes" id="UP000244309"/>
    </source>
</evidence>
<dbReference type="RefSeq" id="XP_025342175.1">
    <property type="nucleotide sequence ID" value="XM_025483960.1"/>
</dbReference>
<feature type="coiled-coil region" evidence="1">
    <location>
        <begin position="285"/>
        <end position="390"/>
    </location>
</feature>
<feature type="compositionally biased region" description="Low complexity" evidence="2">
    <location>
        <begin position="92"/>
        <end position="101"/>
    </location>
</feature>
<feature type="compositionally biased region" description="Basic and acidic residues" evidence="2">
    <location>
        <begin position="17"/>
        <end position="32"/>
    </location>
</feature>
<evidence type="ECO:0000313" key="3">
    <source>
        <dbReference type="EMBL" id="PVH21235.1"/>
    </source>
</evidence>
<evidence type="ECO:0000256" key="2">
    <source>
        <dbReference type="SAM" id="MobiDB-lite"/>
    </source>
</evidence>
<protein>
    <submittedName>
        <fullName evidence="3">Uncharacterized protein</fullName>
    </submittedName>
</protein>
<gene>
    <name evidence="3" type="ORF">CXQ85_000204</name>
</gene>
<sequence>MFKKIFRPPSSAVTQGQKKDPKKISLSEKENESSTTQPSPSNEPPEGTVSLSDNKCSEQPKQAELPTIDPLNITIEDLDPYAKPNRMRRSKSFSFQPSSKPDPGFKLPRSKSVHFADQLGKPVKSKKPATPDDKSSVYTNSSGDAEKESPYQSIHNRLSGIFFKSESPEPKEPQLEKAVKCSSHNLLVSGDVSHEPELGDAYMDEKPVEALKCVEDGEEGDEWDDSDDIFEDKDEIPALEKLSTLYQKYFSSLQLEGDDLDNVISGIDFGINDTLQETKFCKALLSTAEKRADEAENDTKDWKEKFTESSNIYEKLKQEASQREAELEKKLKAAMLESSSSLSSLNEKLESCKSELKQKDKKIEEQNNLLQQITDEIKLLTKENQKAAVRCTNASYERDSLKQRINEIESSVTQDIKAKDKVISALKLEKQDFEKLLTAKVEEVKSISSISNDQEDKLQVLKQKIEEFETSKAEMESIICVKDAKISEQEERSDAIESSMIQLKKTNSSLNEDLVQFKKTIDDLRADNIKAMEKNEMLRSERDAILIKLESMQSKISEGTKELEDAEKKNAEASDQLKALYLRDQEQASEYTVKLEHQEAAKKELEELLAHKEALINKLQEEVNKRRSNFHKCFEAYQMISWSNKFAMDSLKRHLKESYEAMAPFFLPESASDYTGLYYQLVSLPSFNKDNQAVLTRLTTALVESNRQMVKRYIETYDNLNREKSISLGQHKELIEVIRSLKGQRRRQKEAAQMAPPKKPEAKVESSTAQPLRIKSLPVEKSKALTEAPS</sequence>